<dbReference type="EMBL" id="OC876435">
    <property type="protein sequence ID" value="CAD7639243.1"/>
    <property type="molecule type" value="Genomic_DNA"/>
</dbReference>
<organism evidence="1">
    <name type="scientific">Medioppia subpectinata</name>
    <dbReference type="NCBI Taxonomy" id="1979941"/>
    <lineage>
        <taxon>Eukaryota</taxon>
        <taxon>Metazoa</taxon>
        <taxon>Ecdysozoa</taxon>
        <taxon>Arthropoda</taxon>
        <taxon>Chelicerata</taxon>
        <taxon>Arachnida</taxon>
        <taxon>Acari</taxon>
        <taxon>Acariformes</taxon>
        <taxon>Sarcoptiformes</taxon>
        <taxon>Oribatida</taxon>
        <taxon>Brachypylina</taxon>
        <taxon>Oppioidea</taxon>
        <taxon>Oppiidae</taxon>
        <taxon>Medioppia</taxon>
    </lineage>
</organism>
<accession>A0A7R9QBC0</accession>
<protein>
    <submittedName>
        <fullName evidence="1">Uncharacterized protein</fullName>
    </submittedName>
</protein>
<reference evidence="1" key="1">
    <citation type="submission" date="2020-11" db="EMBL/GenBank/DDBJ databases">
        <authorList>
            <person name="Tran Van P."/>
        </authorList>
    </citation>
    <scope>NUCLEOTIDE SEQUENCE</scope>
</reference>
<dbReference type="EMBL" id="CAJPIZ010021860">
    <property type="protein sequence ID" value="CAG2117763.1"/>
    <property type="molecule type" value="Genomic_DNA"/>
</dbReference>
<sequence>MNLIYDKSDTFDITLDGKYANSTADNELNNTCQLLADHQSSGYIPSVFYKFCDQINRQSDNSVLISLSTSLVGVGSGGVGI</sequence>
<gene>
    <name evidence="1" type="ORF">OSB1V03_LOCUS17716</name>
</gene>
<feature type="non-terminal residue" evidence="1">
    <location>
        <position position="1"/>
    </location>
</feature>
<proteinExistence type="predicted"/>
<name>A0A7R9QBC0_9ACAR</name>
<evidence type="ECO:0000313" key="1">
    <source>
        <dbReference type="EMBL" id="CAD7639243.1"/>
    </source>
</evidence>
<keyword evidence="2" id="KW-1185">Reference proteome</keyword>
<dbReference type="AlphaFoldDB" id="A0A7R9QBC0"/>
<dbReference type="Proteomes" id="UP000759131">
    <property type="component" value="Unassembled WGS sequence"/>
</dbReference>
<evidence type="ECO:0000313" key="2">
    <source>
        <dbReference type="Proteomes" id="UP000759131"/>
    </source>
</evidence>